<evidence type="ECO:0000256" key="1">
    <source>
        <dbReference type="SAM" id="Coils"/>
    </source>
</evidence>
<sequence>MRITGELNKAELNIGKKGVGFNPSSQASNFEDVLNLIKAADISFNPAITPEGSLKVQEKGKEAPTTGKGQKSNDFLTNLSIFGLFAYGQIKQISEEENAKAYNVLNGTDTNLSTEEKLNALLVQLKSLKEQSQDTNNELFLVKPEASNIKVNIAQFSTKISYQTLENQILTNYQKLQSPLNINQTNAGNGLKNSDEPQTEEFAQGFFDGSELELYPKEEYTKADLRNNPATISLKVAKNVLEDLPQRVEKSELSPIEKSKKEEEHSHLYNMGVSPQRFEDKIENVQEVKNTKHFHTFHEAKSLYVKLEEGDFRIRVIKDAISVKVDFRGDFRPPTVQEVQNLIESLSKVGFRMEMLSLNGKNLQWEFRQGQEDKRGSRSREVNLYQVKDRQEFSLYL</sequence>
<proteinExistence type="predicted"/>
<dbReference type="AlphaFoldDB" id="W0DE54"/>
<protein>
    <submittedName>
        <fullName evidence="2">Uncharacterized protein</fullName>
    </submittedName>
</protein>
<gene>
    <name evidence="2" type="ORF">THERU_07760</name>
</gene>
<organism evidence="3">
    <name type="scientific">Thermocrinis ruber</name>
    <dbReference type="NCBI Taxonomy" id="75906"/>
    <lineage>
        <taxon>Bacteria</taxon>
        <taxon>Pseudomonadati</taxon>
        <taxon>Aquificota</taxon>
        <taxon>Aquificia</taxon>
        <taxon>Aquificales</taxon>
        <taxon>Aquificaceae</taxon>
        <taxon>Thermocrinis</taxon>
    </lineage>
</organism>
<accession>W0DE54</accession>
<dbReference type="RefSeq" id="WP_025306666.1">
    <property type="nucleotide sequence ID" value="NZ_CP007028.1"/>
</dbReference>
<dbReference type="KEGG" id="trd:THERU_07760"/>
<evidence type="ECO:0000313" key="2">
    <source>
        <dbReference type="EMBL" id="AHE96914.1"/>
    </source>
</evidence>
<keyword evidence="1" id="KW-0175">Coiled coil</keyword>
<evidence type="ECO:0000313" key="3">
    <source>
        <dbReference type="Proteomes" id="UP000018914"/>
    </source>
</evidence>
<keyword evidence="3" id="KW-1185">Reference proteome</keyword>
<feature type="coiled-coil region" evidence="1">
    <location>
        <begin position="111"/>
        <end position="138"/>
    </location>
</feature>
<dbReference type="OrthoDB" id="9991958at2"/>
<dbReference type="HOGENOM" id="CLU_694315_0_0_0"/>
<reference evidence="2 3" key="1">
    <citation type="submission" date="2013-12" db="EMBL/GenBank/DDBJ databases">
        <authorList>
            <consortium name="DOE Joint Genome Institute"/>
            <person name="Eisen J."/>
            <person name="Huntemann M."/>
            <person name="Han J."/>
            <person name="Chen A."/>
            <person name="Kyrpides N."/>
            <person name="Mavromatis K."/>
            <person name="Markowitz V."/>
            <person name="Palaniappan K."/>
            <person name="Ivanova N."/>
            <person name="Schaumberg A."/>
            <person name="Pati A."/>
            <person name="Liolios K."/>
            <person name="Nordberg H.P."/>
            <person name="Cantor M.N."/>
            <person name="Hua S.X."/>
            <person name="Woyke T."/>
        </authorList>
    </citation>
    <scope>NUCLEOTIDE SEQUENCE [LARGE SCALE GENOMIC DNA]</scope>
    <source>
        <strain evidence="2 3">DSM 23557</strain>
    </source>
</reference>
<dbReference type="EMBL" id="CP007028">
    <property type="protein sequence ID" value="AHE96914.1"/>
    <property type="molecule type" value="Genomic_DNA"/>
</dbReference>
<name>W0DE54_9AQUI</name>
<dbReference type="Proteomes" id="UP000018914">
    <property type="component" value="Chromosome"/>
</dbReference>